<protein>
    <recommendedName>
        <fullName evidence="2">histidine kinase</fullName>
        <ecNumber evidence="2">2.7.13.3</ecNumber>
    </recommendedName>
</protein>
<evidence type="ECO:0000259" key="11">
    <source>
        <dbReference type="PROSITE" id="PS50123"/>
    </source>
</evidence>
<dbReference type="InterPro" id="IPR000014">
    <property type="entry name" value="PAS"/>
</dbReference>
<evidence type="ECO:0000256" key="4">
    <source>
        <dbReference type="PROSITE-ProRule" id="PRU00169"/>
    </source>
</evidence>
<dbReference type="InterPro" id="IPR000700">
    <property type="entry name" value="PAS-assoc_C"/>
</dbReference>
<keyword evidence="13" id="KW-1185">Reference proteome</keyword>
<dbReference type="Proteomes" id="UP001157167">
    <property type="component" value="Unassembled WGS sequence"/>
</dbReference>
<dbReference type="RefSeq" id="WP_284187729.1">
    <property type="nucleotide sequence ID" value="NZ_BSPX01000024.1"/>
</dbReference>
<dbReference type="Gene3D" id="1.10.287.130">
    <property type="match status" value="1"/>
</dbReference>
<feature type="domain" description="PAS" evidence="9">
    <location>
        <begin position="920"/>
        <end position="990"/>
    </location>
</feature>
<comment type="caution">
    <text evidence="12">The sequence shown here is derived from an EMBL/GenBank/DDBJ whole genome shotgun (WGS) entry which is preliminary data.</text>
</comment>
<dbReference type="SMART" id="SM00086">
    <property type="entry name" value="PAC"/>
    <property type="match status" value="5"/>
</dbReference>
<dbReference type="Pfam" id="PF08447">
    <property type="entry name" value="PAS_3"/>
    <property type="match status" value="1"/>
</dbReference>
<accession>A0ABQ6FD34</accession>
<dbReference type="SMART" id="SM00448">
    <property type="entry name" value="REC"/>
    <property type="match status" value="1"/>
</dbReference>
<dbReference type="InterPro" id="IPR013655">
    <property type="entry name" value="PAS_fold_3"/>
</dbReference>
<dbReference type="SUPFAM" id="SSF55874">
    <property type="entry name" value="ATPase domain of HSP90 chaperone/DNA topoisomerase II/histidine kinase"/>
    <property type="match status" value="1"/>
</dbReference>
<dbReference type="InterPro" id="IPR000780">
    <property type="entry name" value="CheR_MeTrfase"/>
</dbReference>
<dbReference type="NCBIfam" id="TIGR00229">
    <property type="entry name" value="sensory_box"/>
    <property type="match status" value="4"/>
</dbReference>
<dbReference type="PRINTS" id="PR00996">
    <property type="entry name" value="CHERMTFRASE"/>
</dbReference>
<dbReference type="InterPro" id="IPR011006">
    <property type="entry name" value="CheY-like_superfamily"/>
</dbReference>
<dbReference type="PANTHER" id="PTHR45339">
    <property type="entry name" value="HYBRID SIGNAL TRANSDUCTION HISTIDINE KINASE J"/>
    <property type="match status" value="1"/>
</dbReference>
<feature type="modified residue" description="4-aspartylphosphate" evidence="4">
    <location>
        <position position="1502"/>
    </location>
</feature>
<dbReference type="CDD" id="cd00130">
    <property type="entry name" value="PAS"/>
    <property type="match status" value="5"/>
</dbReference>
<dbReference type="InterPro" id="IPR022642">
    <property type="entry name" value="CheR_C"/>
</dbReference>
<dbReference type="PROSITE" id="PS50109">
    <property type="entry name" value="HIS_KIN"/>
    <property type="match status" value="1"/>
</dbReference>
<dbReference type="Pfam" id="PF00512">
    <property type="entry name" value="HisKA"/>
    <property type="match status" value="1"/>
</dbReference>
<dbReference type="SMART" id="SM00138">
    <property type="entry name" value="MeTrc"/>
    <property type="match status" value="1"/>
</dbReference>
<dbReference type="InterPro" id="IPR036097">
    <property type="entry name" value="HisK_dim/P_sf"/>
</dbReference>
<dbReference type="PROSITE" id="PS50113">
    <property type="entry name" value="PAC"/>
    <property type="match status" value="3"/>
</dbReference>
<gene>
    <name evidence="12" type="ORF">GCM10007933_18740</name>
</gene>
<feature type="domain" description="Response regulatory" evidence="8">
    <location>
        <begin position="1453"/>
        <end position="1569"/>
    </location>
</feature>
<evidence type="ECO:0000256" key="2">
    <source>
        <dbReference type="ARBA" id="ARBA00012438"/>
    </source>
</evidence>
<feature type="domain" description="PAC" evidence="10">
    <location>
        <begin position="1114"/>
        <end position="1168"/>
    </location>
</feature>
<dbReference type="SMART" id="SM00388">
    <property type="entry name" value="HisKA"/>
    <property type="match status" value="1"/>
</dbReference>
<dbReference type="SMART" id="SM00387">
    <property type="entry name" value="HATPase_c"/>
    <property type="match status" value="1"/>
</dbReference>
<feature type="domain" description="PAS" evidence="9">
    <location>
        <begin position="1043"/>
        <end position="1089"/>
    </location>
</feature>
<dbReference type="Gene3D" id="3.40.50.2300">
    <property type="match status" value="1"/>
</dbReference>
<dbReference type="Gene3D" id="3.40.50.150">
    <property type="entry name" value="Vaccinia Virus protein VP39"/>
    <property type="match status" value="1"/>
</dbReference>
<proteinExistence type="predicted"/>
<dbReference type="PROSITE" id="PS50112">
    <property type="entry name" value="PAS"/>
    <property type="match status" value="4"/>
</dbReference>
<dbReference type="InterPro" id="IPR035965">
    <property type="entry name" value="PAS-like_dom_sf"/>
</dbReference>
<dbReference type="CDD" id="cd16922">
    <property type="entry name" value="HATPase_EvgS-ArcB-TorS-like"/>
    <property type="match status" value="1"/>
</dbReference>
<dbReference type="Pfam" id="PF13426">
    <property type="entry name" value="PAS_9"/>
    <property type="match status" value="1"/>
</dbReference>
<evidence type="ECO:0000256" key="5">
    <source>
        <dbReference type="SAM" id="Coils"/>
    </source>
</evidence>
<dbReference type="InterPro" id="IPR003594">
    <property type="entry name" value="HATPase_dom"/>
</dbReference>
<evidence type="ECO:0000256" key="3">
    <source>
        <dbReference type="ARBA" id="ARBA00022553"/>
    </source>
</evidence>
<dbReference type="PROSITE" id="PS50123">
    <property type="entry name" value="CHER"/>
    <property type="match status" value="1"/>
</dbReference>
<dbReference type="SUPFAM" id="SSF52172">
    <property type="entry name" value="CheY-like"/>
    <property type="match status" value="1"/>
</dbReference>
<dbReference type="EC" id="2.7.13.3" evidence="2"/>
<dbReference type="SMART" id="SM00091">
    <property type="entry name" value="PAS"/>
    <property type="match status" value="5"/>
</dbReference>
<dbReference type="EMBL" id="BSPX01000024">
    <property type="protein sequence ID" value="GLT22415.1"/>
    <property type="molecule type" value="Genomic_DNA"/>
</dbReference>
<dbReference type="Gene3D" id="2.10.70.100">
    <property type="match status" value="1"/>
</dbReference>
<feature type="domain" description="PAC" evidence="10">
    <location>
        <begin position="991"/>
        <end position="1046"/>
    </location>
</feature>
<organism evidence="12 13">
    <name type="scientific">Zoogloea oryzae</name>
    <dbReference type="NCBI Taxonomy" id="310767"/>
    <lineage>
        <taxon>Bacteria</taxon>
        <taxon>Pseudomonadati</taxon>
        <taxon>Pseudomonadota</taxon>
        <taxon>Betaproteobacteria</taxon>
        <taxon>Rhodocyclales</taxon>
        <taxon>Zoogloeaceae</taxon>
        <taxon>Zoogloea</taxon>
    </lineage>
</organism>
<evidence type="ECO:0000259" key="9">
    <source>
        <dbReference type="PROSITE" id="PS50112"/>
    </source>
</evidence>
<feature type="domain" description="PAS" evidence="9">
    <location>
        <begin position="542"/>
        <end position="584"/>
    </location>
</feature>
<evidence type="ECO:0000313" key="13">
    <source>
        <dbReference type="Proteomes" id="UP001157167"/>
    </source>
</evidence>
<dbReference type="CDD" id="cd17546">
    <property type="entry name" value="REC_hyHK_CKI1_RcsC-like"/>
    <property type="match status" value="1"/>
</dbReference>
<dbReference type="InterPro" id="IPR013656">
    <property type="entry name" value="PAS_4"/>
</dbReference>
<evidence type="ECO:0000259" key="7">
    <source>
        <dbReference type="PROSITE" id="PS50109"/>
    </source>
</evidence>
<dbReference type="Pfam" id="PF00072">
    <property type="entry name" value="Response_reg"/>
    <property type="match status" value="1"/>
</dbReference>
<dbReference type="InterPro" id="IPR003661">
    <property type="entry name" value="HisK_dim/P_dom"/>
</dbReference>
<keyword evidence="5" id="KW-0175">Coiled coil</keyword>
<dbReference type="Pfam" id="PF08448">
    <property type="entry name" value="PAS_4"/>
    <property type="match status" value="2"/>
</dbReference>
<evidence type="ECO:0000259" key="8">
    <source>
        <dbReference type="PROSITE" id="PS50110"/>
    </source>
</evidence>
<comment type="catalytic activity">
    <reaction evidence="1">
        <text>ATP + protein L-histidine = ADP + protein N-phospho-L-histidine.</text>
        <dbReference type="EC" id="2.7.13.3"/>
    </reaction>
</comment>
<dbReference type="Pfam" id="PF13596">
    <property type="entry name" value="PAS_10"/>
    <property type="match status" value="1"/>
</dbReference>
<feature type="region of interest" description="Disordered" evidence="6">
    <location>
        <begin position="1"/>
        <end position="32"/>
    </location>
</feature>
<feature type="domain" description="PAS" evidence="9">
    <location>
        <begin position="662"/>
        <end position="706"/>
    </location>
</feature>
<reference evidence="13" key="1">
    <citation type="journal article" date="2019" name="Int. J. Syst. Evol. Microbiol.">
        <title>The Global Catalogue of Microorganisms (GCM) 10K type strain sequencing project: providing services to taxonomists for standard genome sequencing and annotation.</title>
        <authorList>
            <consortium name="The Broad Institute Genomics Platform"/>
            <consortium name="The Broad Institute Genome Sequencing Center for Infectious Disease"/>
            <person name="Wu L."/>
            <person name="Ma J."/>
        </authorList>
    </citation>
    <scope>NUCLEOTIDE SEQUENCE [LARGE SCALE GENOMIC DNA]</scope>
    <source>
        <strain evidence="13">NBRC 102407</strain>
    </source>
</reference>
<dbReference type="Pfam" id="PF01739">
    <property type="entry name" value="CheR"/>
    <property type="match status" value="1"/>
</dbReference>
<dbReference type="Pfam" id="PF02518">
    <property type="entry name" value="HATPase_c"/>
    <property type="match status" value="1"/>
</dbReference>
<dbReference type="Pfam" id="PF03705">
    <property type="entry name" value="CheR_N"/>
    <property type="match status" value="1"/>
</dbReference>
<feature type="domain" description="Histidine kinase" evidence="7">
    <location>
        <begin position="1204"/>
        <end position="1424"/>
    </location>
</feature>
<feature type="domain" description="PAC" evidence="10">
    <location>
        <begin position="866"/>
        <end position="919"/>
    </location>
</feature>
<evidence type="ECO:0000313" key="12">
    <source>
        <dbReference type="EMBL" id="GLT22415.1"/>
    </source>
</evidence>
<dbReference type="InterPro" id="IPR022641">
    <property type="entry name" value="CheR_N"/>
</dbReference>
<dbReference type="InterPro" id="IPR001789">
    <property type="entry name" value="Sig_transdc_resp-reg_receiver"/>
</dbReference>
<dbReference type="InterPro" id="IPR005467">
    <property type="entry name" value="His_kinase_dom"/>
</dbReference>
<feature type="coiled-coil region" evidence="5">
    <location>
        <begin position="469"/>
        <end position="538"/>
    </location>
</feature>
<feature type="domain" description="CheR-type methyltransferase" evidence="11">
    <location>
        <begin position="39"/>
        <end position="278"/>
    </location>
</feature>
<dbReference type="PANTHER" id="PTHR45339:SF3">
    <property type="entry name" value="HISTIDINE KINASE"/>
    <property type="match status" value="1"/>
</dbReference>
<dbReference type="InterPro" id="IPR036890">
    <property type="entry name" value="HATPase_C_sf"/>
</dbReference>
<name>A0ABQ6FD34_9RHOO</name>
<dbReference type="SUPFAM" id="SSF47384">
    <property type="entry name" value="Homodimeric domain of signal transducing histidine kinase"/>
    <property type="match status" value="1"/>
</dbReference>
<evidence type="ECO:0000256" key="6">
    <source>
        <dbReference type="SAM" id="MobiDB-lite"/>
    </source>
</evidence>
<dbReference type="SUPFAM" id="SSF53335">
    <property type="entry name" value="S-adenosyl-L-methionine-dependent methyltransferases"/>
    <property type="match status" value="1"/>
</dbReference>
<evidence type="ECO:0000259" key="10">
    <source>
        <dbReference type="PROSITE" id="PS50113"/>
    </source>
</evidence>
<dbReference type="Gene3D" id="3.30.450.20">
    <property type="entry name" value="PAS domain"/>
    <property type="match status" value="5"/>
</dbReference>
<evidence type="ECO:0000256" key="1">
    <source>
        <dbReference type="ARBA" id="ARBA00000085"/>
    </source>
</evidence>
<dbReference type="InterPro" id="IPR001610">
    <property type="entry name" value="PAC"/>
</dbReference>
<dbReference type="InterPro" id="IPR029063">
    <property type="entry name" value="SAM-dependent_MTases_sf"/>
</dbReference>
<dbReference type="CDD" id="cd00082">
    <property type="entry name" value="HisKA"/>
    <property type="match status" value="1"/>
</dbReference>
<dbReference type="SUPFAM" id="SSF55785">
    <property type="entry name" value="PYP-like sensor domain (PAS domain)"/>
    <property type="match status" value="5"/>
</dbReference>
<dbReference type="Gene3D" id="3.30.565.10">
    <property type="entry name" value="Histidine kinase-like ATPase, C-terminal domain"/>
    <property type="match status" value="1"/>
</dbReference>
<dbReference type="SUPFAM" id="SSF47757">
    <property type="entry name" value="Chemotaxis receptor methyltransferase CheR, N-terminal domain"/>
    <property type="match status" value="1"/>
</dbReference>
<feature type="compositionally biased region" description="Basic and acidic residues" evidence="6">
    <location>
        <begin position="1"/>
        <end position="10"/>
    </location>
</feature>
<sequence>MTDETKKSSPEFDQQSAAQAGEPAEPDTTGATGHDAQAFQAILSLVSRESGVDMRCYKESTLLRQTLRRCRALDMAGLDAYLAHLCVSADELDRLQQSFMISVSSFFRDPEVFTELARALQTVVDGKQAGETLRVWVPACATGEEVYSITIVLAEILGARLDSLDIRVFATDIDEDALDVARAGLYSAAEVAGLSPERLERWFSAEGDGWRVAKQLREMCVFSVHDLVGHPPLVRMDLVSCRNILIYFKPGRQAELLRSFHFALKPGGLLLLGKSESVGLDGDGFESVDASGKLYRSCALPVARSHVTHLAAPARPVVPRPPSAVRRESLVDVSRRVLLDAYGPPAVLIDASFEPLHFFGASRRYFTLPAGSADFSVFGLCLPELRSELRALCFRMRQEQLQELQGLGTLVRFGDETLKVRPVVRRVESGGTDPQWAFLIGFEETRTTPTVRATGVVEVLPPGEAADEIGRLRQELADTREHLQAVIEQLEASNEELQCLNEELQSAGEELQASNEELQATNEELTSLNDELQVKSVEYARLNATLGNIQNSIRTSLIVVDRDGRVTRFNPLASRIFGLLPNDIGQFLYGVPCYLDLPRLREWVDGVVARNESTVEHVHQRGFHYLMQIDAYRDENGRNAGAVLTFTDISDLHRAEEAKAHSEARFRQVWDTSVDGLAVVSGDGHMVLVNPALERMFGYLPGELTGALVEQLVPDPVRANHAIQRDMFRALPGQAQTLMNRRNLFGRCKDGSELAVEISLAGLSLDGVEHILVTVTDVTERSLSEALLRASERRLRLALDAARAGSWEWFIDSNNHFWSDELWALYGLPPDGVIPSSETWWQTIDPDDLDRVISVVTEARQTAAAFETEWRVMLPPDTPPRWLLCRGQPVFDDQARLISYIGIVLDVTERRLGEERRRQSEEMLATILDNVGAYIYIKDVDYRYTYANREVCALFGADREEVVGRSDDVFFDSPTAARLRENDRRVIAGGERIELEETNRDVNSGQTRSFLSVKLPLRREDGTIYALCGISTDITERKLAEEQLRMLSTAVEQNPGSIVLTDLDACILYVNAAFEQVSGYTLDEVRGKNPRLMQSGQTPPEVFRQMWQSLTRGDSWRGELINRRRNGDVYVEWAVISPVRRADGSISHYLCINREITEEKRIEQELERYRLHLESLVEERTRELALAKDAAESASRAKSAFLANMSHEIRTPLNAVLGMAHIMRREGVSAQQADQLDKIDSAAQHLLGVINDILDLSKIEAEKFLLEDSEFALDSIVSGVASMLNERVSAKGLRMELNIESLPSLVRGDATRFTQAILNLASNAVKFTEKGTVSLGARVLERRDGRIKLRIEVRDSGVGVPPEVLPKLFGAFEQGDASNTRKYGGTGLGLAITRRLAELMGGEAGAESTQGVGSVFWFTAWVGVGRAVNAQAALPSEAGQADVILRRDFAGAHVLLVEDEPVNQEVARLFLLDAGLDVAIAGNGAVAVDMLGNAPFDLVLMDMQMPEMDGLEATRRIRLLPGRESVPIVAMTANAFAEDRAQCMAAGMDDFLSKPVEPDRLFTTILRWLRRGASKPSD</sequence>
<keyword evidence="3 4" id="KW-0597">Phosphoprotein</keyword>
<dbReference type="PROSITE" id="PS50110">
    <property type="entry name" value="RESPONSE_REGULATORY"/>
    <property type="match status" value="1"/>
</dbReference>